<evidence type="ECO:0000256" key="1">
    <source>
        <dbReference type="ARBA" id="ARBA00009437"/>
    </source>
</evidence>
<dbReference type="InterPro" id="IPR000847">
    <property type="entry name" value="LysR_HTH_N"/>
</dbReference>
<dbReference type="Gene3D" id="3.40.190.290">
    <property type="match status" value="1"/>
</dbReference>
<keyword evidence="3" id="KW-0238">DNA-binding</keyword>
<dbReference type="PROSITE" id="PS50931">
    <property type="entry name" value="HTH_LYSR"/>
    <property type="match status" value="1"/>
</dbReference>
<evidence type="ECO:0000259" key="5">
    <source>
        <dbReference type="PROSITE" id="PS50931"/>
    </source>
</evidence>
<comment type="similarity">
    <text evidence="1">Belongs to the LysR transcriptional regulatory family.</text>
</comment>
<proteinExistence type="inferred from homology"/>
<protein>
    <submittedName>
        <fullName evidence="6">LysR family transcriptional regulator</fullName>
    </submittedName>
</protein>
<dbReference type="PANTHER" id="PTHR30346">
    <property type="entry name" value="TRANSCRIPTIONAL DUAL REGULATOR HCAR-RELATED"/>
    <property type="match status" value="1"/>
</dbReference>
<evidence type="ECO:0000256" key="4">
    <source>
        <dbReference type="ARBA" id="ARBA00023163"/>
    </source>
</evidence>
<dbReference type="RefSeq" id="WP_201310503.1">
    <property type="nucleotide sequence ID" value="NZ_BLYI01000027.1"/>
</dbReference>
<accession>A0A916Q8T7</accession>
<keyword evidence="2" id="KW-0805">Transcription regulation</keyword>
<dbReference type="FunFam" id="1.10.10.10:FF:000001">
    <property type="entry name" value="LysR family transcriptional regulator"/>
    <property type="match status" value="1"/>
</dbReference>
<dbReference type="Pfam" id="PF03466">
    <property type="entry name" value="LysR_substrate"/>
    <property type="match status" value="1"/>
</dbReference>
<dbReference type="AlphaFoldDB" id="A0A916Q8T7"/>
<evidence type="ECO:0000256" key="3">
    <source>
        <dbReference type="ARBA" id="ARBA00023125"/>
    </source>
</evidence>
<comment type="caution">
    <text evidence="6">The sequence shown here is derived from an EMBL/GenBank/DDBJ whole genome shotgun (WGS) entry which is preliminary data.</text>
</comment>
<dbReference type="PANTHER" id="PTHR30346:SF28">
    <property type="entry name" value="HTH-TYPE TRANSCRIPTIONAL REGULATOR CYNR"/>
    <property type="match status" value="1"/>
</dbReference>
<evidence type="ECO:0000313" key="6">
    <source>
        <dbReference type="EMBL" id="GFO84785.1"/>
    </source>
</evidence>
<dbReference type="PRINTS" id="PR00039">
    <property type="entry name" value="HTHLYSR"/>
</dbReference>
<dbReference type="InterPro" id="IPR036388">
    <property type="entry name" value="WH-like_DNA-bd_sf"/>
</dbReference>
<evidence type="ECO:0000256" key="2">
    <source>
        <dbReference type="ARBA" id="ARBA00023015"/>
    </source>
</evidence>
<reference evidence="6" key="1">
    <citation type="submission" date="2020-06" db="EMBL/GenBank/DDBJ databases">
        <title>Characterization of fructooligosaccharide metabolism and fructooligosaccharide-degrading enzymes in human commensal butyrate producers.</title>
        <authorList>
            <person name="Tanno H."/>
            <person name="Fujii T."/>
            <person name="Hirano K."/>
            <person name="Maeno S."/>
            <person name="Tonozuka T."/>
            <person name="Sakamoto M."/>
            <person name="Ohkuma M."/>
            <person name="Tochio T."/>
            <person name="Endo A."/>
        </authorList>
    </citation>
    <scope>NUCLEOTIDE SEQUENCE</scope>
    <source>
        <strain evidence="6">JCM 17466</strain>
    </source>
</reference>
<evidence type="ECO:0000313" key="7">
    <source>
        <dbReference type="Proteomes" id="UP000613208"/>
    </source>
</evidence>
<organism evidence="6 7">
    <name type="scientific">Anaerostipes butyraticus</name>
    <dbReference type="NCBI Taxonomy" id="645466"/>
    <lineage>
        <taxon>Bacteria</taxon>
        <taxon>Bacillati</taxon>
        <taxon>Bacillota</taxon>
        <taxon>Clostridia</taxon>
        <taxon>Lachnospirales</taxon>
        <taxon>Lachnospiraceae</taxon>
        <taxon>Anaerostipes</taxon>
    </lineage>
</organism>
<sequence>MNLNQLYYFQKVAVLQHYHQAAKELNISQPSLSRSISNLEDELGLKLFVKKGRNIELTKYGHLFLEHVNRILEEVKITLDKMHSLSSSSGGHIDIGYVFPLAKSYIPHMVRSFLNKDHNHEITFSLSQEITKELITALKTEKYDVIFGSKVPDETEIEFIPVVNQEMVIITPPGHPLKYKKPLVLEDLMDYPVIGYDRTSGLGQYTTSIYKQNHMKPSIAFETSDENAIAALVAENFGIGFVAHVESLKEYNVDILHLDNVKPYHTVYMAYLKDHPRIPAVQKFIDFVQETIDKIY</sequence>
<dbReference type="Gene3D" id="1.10.10.10">
    <property type="entry name" value="Winged helix-like DNA-binding domain superfamily/Winged helix DNA-binding domain"/>
    <property type="match status" value="1"/>
</dbReference>
<feature type="domain" description="HTH lysR-type" evidence="5">
    <location>
        <begin position="1"/>
        <end position="58"/>
    </location>
</feature>
<keyword evidence="7" id="KW-1185">Reference proteome</keyword>
<dbReference type="Proteomes" id="UP000613208">
    <property type="component" value="Unassembled WGS sequence"/>
</dbReference>
<dbReference type="GO" id="GO:0032993">
    <property type="term" value="C:protein-DNA complex"/>
    <property type="evidence" value="ECO:0007669"/>
    <property type="project" value="TreeGrafter"/>
</dbReference>
<dbReference type="Pfam" id="PF00126">
    <property type="entry name" value="HTH_1"/>
    <property type="match status" value="1"/>
</dbReference>
<gene>
    <name evidence="6" type="ORF">ANBU17_11320</name>
</gene>
<keyword evidence="4" id="KW-0804">Transcription</keyword>
<dbReference type="InterPro" id="IPR036390">
    <property type="entry name" value="WH_DNA-bd_sf"/>
</dbReference>
<dbReference type="SUPFAM" id="SSF46785">
    <property type="entry name" value="Winged helix' DNA-binding domain"/>
    <property type="match status" value="1"/>
</dbReference>
<dbReference type="SUPFAM" id="SSF53850">
    <property type="entry name" value="Periplasmic binding protein-like II"/>
    <property type="match status" value="1"/>
</dbReference>
<dbReference type="GO" id="GO:0003677">
    <property type="term" value="F:DNA binding"/>
    <property type="evidence" value="ECO:0007669"/>
    <property type="project" value="UniProtKB-KW"/>
</dbReference>
<dbReference type="InterPro" id="IPR005119">
    <property type="entry name" value="LysR_subst-bd"/>
</dbReference>
<dbReference type="EMBL" id="BLYI01000027">
    <property type="protein sequence ID" value="GFO84785.1"/>
    <property type="molecule type" value="Genomic_DNA"/>
</dbReference>
<name>A0A916Q8T7_9FIRM</name>
<dbReference type="GO" id="GO:0003700">
    <property type="term" value="F:DNA-binding transcription factor activity"/>
    <property type="evidence" value="ECO:0007669"/>
    <property type="project" value="InterPro"/>
</dbReference>